<gene>
    <name evidence="1" type="ORF">CCHR01_08650</name>
</gene>
<organism evidence="1 2">
    <name type="scientific">Colletotrichum chrysophilum</name>
    <dbReference type="NCBI Taxonomy" id="1836956"/>
    <lineage>
        <taxon>Eukaryota</taxon>
        <taxon>Fungi</taxon>
        <taxon>Dikarya</taxon>
        <taxon>Ascomycota</taxon>
        <taxon>Pezizomycotina</taxon>
        <taxon>Sordariomycetes</taxon>
        <taxon>Hypocreomycetidae</taxon>
        <taxon>Glomerellales</taxon>
        <taxon>Glomerellaceae</taxon>
        <taxon>Colletotrichum</taxon>
        <taxon>Colletotrichum gloeosporioides species complex</taxon>
    </lineage>
</organism>
<name>A0AAD9EHK2_9PEZI</name>
<comment type="caution">
    <text evidence="1">The sequence shown here is derived from an EMBL/GenBank/DDBJ whole genome shotgun (WGS) entry which is preliminary data.</text>
</comment>
<keyword evidence="2" id="KW-1185">Reference proteome</keyword>
<proteinExistence type="predicted"/>
<dbReference type="EMBL" id="JAQOWY010000163">
    <property type="protein sequence ID" value="KAK1848745.1"/>
    <property type="molecule type" value="Genomic_DNA"/>
</dbReference>
<accession>A0AAD9EHK2</accession>
<sequence>MQPPTEPQVNLIGVKTCQLHLVLSSSRPLVRTIEVGYNFFWQLGLDHRAGLRRPQTHFDFGFNFASAAIVAVETLLSI</sequence>
<protein>
    <submittedName>
        <fullName evidence="1">Uncharacterized protein</fullName>
    </submittedName>
</protein>
<dbReference type="AlphaFoldDB" id="A0AAD9EHK2"/>
<reference evidence="1" key="1">
    <citation type="submission" date="2023-01" db="EMBL/GenBank/DDBJ databases">
        <title>Colletotrichum chrysophilum M932 genome sequence.</title>
        <authorList>
            <person name="Baroncelli R."/>
        </authorList>
    </citation>
    <scope>NUCLEOTIDE SEQUENCE</scope>
    <source>
        <strain evidence="1">M932</strain>
    </source>
</reference>
<evidence type="ECO:0000313" key="1">
    <source>
        <dbReference type="EMBL" id="KAK1848745.1"/>
    </source>
</evidence>
<dbReference type="Proteomes" id="UP001243330">
    <property type="component" value="Unassembled WGS sequence"/>
</dbReference>
<evidence type="ECO:0000313" key="2">
    <source>
        <dbReference type="Proteomes" id="UP001243330"/>
    </source>
</evidence>